<comment type="subcellular location">
    <subcellularLocation>
        <location evidence="2">Cell membrane</location>
        <topology evidence="2">Multi-pass membrane protein</topology>
    </subcellularLocation>
</comment>
<gene>
    <name evidence="15" type="ORF">D5F11_006825</name>
</gene>
<dbReference type="GO" id="GO:0000155">
    <property type="term" value="F:phosphorelay sensor kinase activity"/>
    <property type="evidence" value="ECO:0007669"/>
    <property type="project" value="InterPro"/>
</dbReference>
<evidence type="ECO:0000256" key="4">
    <source>
        <dbReference type="ARBA" id="ARBA00022553"/>
    </source>
</evidence>
<dbReference type="GO" id="GO:0005524">
    <property type="term" value="F:ATP binding"/>
    <property type="evidence" value="ECO:0007669"/>
    <property type="project" value="UniProtKB-KW"/>
</dbReference>
<organism evidence="15 16">
    <name type="scientific">Siminovitchia terrae</name>
    <name type="common">Bacillus terrae</name>
    <dbReference type="NCBI Taxonomy" id="1914933"/>
    <lineage>
        <taxon>Bacteria</taxon>
        <taxon>Bacillati</taxon>
        <taxon>Bacillota</taxon>
        <taxon>Bacilli</taxon>
        <taxon>Bacillales</taxon>
        <taxon>Bacillaceae</taxon>
        <taxon>Siminovitchia</taxon>
    </lineage>
</organism>
<evidence type="ECO:0000313" key="15">
    <source>
        <dbReference type="EMBL" id="RST60540.1"/>
    </source>
</evidence>
<dbReference type="InterPro" id="IPR036097">
    <property type="entry name" value="HisK_dim/P_sf"/>
</dbReference>
<keyword evidence="7" id="KW-0547">Nucleotide-binding</keyword>
<reference evidence="15 16" key="1">
    <citation type="submission" date="2018-12" db="EMBL/GenBank/DDBJ databases">
        <authorList>
            <person name="Sun L."/>
            <person name="Chen Z."/>
        </authorList>
    </citation>
    <scope>NUCLEOTIDE SEQUENCE [LARGE SCALE GENOMIC DNA]</scope>
    <source>
        <strain evidence="15 16">LMG 29736</strain>
    </source>
</reference>
<name>A0A429XAV8_SIMTE</name>
<dbReference type="EMBL" id="QYTW02000004">
    <property type="protein sequence ID" value="RST60540.1"/>
    <property type="molecule type" value="Genomic_DNA"/>
</dbReference>
<evidence type="ECO:0000256" key="7">
    <source>
        <dbReference type="ARBA" id="ARBA00022741"/>
    </source>
</evidence>
<comment type="caution">
    <text evidence="15">The sequence shown here is derived from an EMBL/GenBank/DDBJ whole genome shotgun (WGS) entry which is preliminary data.</text>
</comment>
<evidence type="ECO:0000256" key="10">
    <source>
        <dbReference type="ARBA" id="ARBA00022989"/>
    </source>
</evidence>
<protein>
    <recommendedName>
        <fullName evidence="3">histidine kinase</fullName>
        <ecNumber evidence="3">2.7.13.3</ecNumber>
    </recommendedName>
</protein>
<dbReference type="SUPFAM" id="SSF55874">
    <property type="entry name" value="ATPase domain of HSP90 chaperone/DNA topoisomerase II/histidine kinase"/>
    <property type="match status" value="1"/>
</dbReference>
<evidence type="ECO:0000256" key="1">
    <source>
        <dbReference type="ARBA" id="ARBA00000085"/>
    </source>
</evidence>
<keyword evidence="6 13" id="KW-0812">Transmembrane</keyword>
<dbReference type="GO" id="GO:0005886">
    <property type="term" value="C:plasma membrane"/>
    <property type="evidence" value="ECO:0007669"/>
    <property type="project" value="UniProtKB-SubCell"/>
</dbReference>
<dbReference type="PRINTS" id="PR00344">
    <property type="entry name" value="BCTRLSENSOR"/>
</dbReference>
<evidence type="ECO:0000256" key="12">
    <source>
        <dbReference type="ARBA" id="ARBA00023136"/>
    </source>
</evidence>
<dbReference type="PANTHER" id="PTHR45436">
    <property type="entry name" value="SENSOR HISTIDINE KINASE YKOH"/>
    <property type="match status" value="1"/>
</dbReference>
<dbReference type="InterPro" id="IPR050428">
    <property type="entry name" value="TCS_sensor_his_kinase"/>
</dbReference>
<evidence type="ECO:0000313" key="16">
    <source>
        <dbReference type="Proteomes" id="UP000287296"/>
    </source>
</evidence>
<dbReference type="Pfam" id="PF00512">
    <property type="entry name" value="HisKA"/>
    <property type="match status" value="1"/>
</dbReference>
<evidence type="ECO:0000256" key="13">
    <source>
        <dbReference type="SAM" id="Phobius"/>
    </source>
</evidence>
<dbReference type="FunFam" id="3.30.565.10:FF:000006">
    <property type="entry name" value="Sensor histidine kinase WalK"/>
    <property type="match status" value="1"/>
</dbReference>
<evidence type="ECO:0000256" key="11">
    <source>
        <dbReference type="ARBA" id="ARBA00023012"/>
    </source>
</evidence>
<keyword evidence="4" id="KW-0597">Phosphoprotein</keyword>
<keyword evidence="12 13" id="KW-0472">Membrane</keyword>
<dbReference type="CDD" id="cd00082">
    <property type="entry name" value="HisKA"/>
    <property type="match status" value="1"/>
</dbReference>
<evidence type="ECO:0000256" key="6">
    <source>
        <dbReference type="ARBA" id="ARBA00022692"/>
    </source>
</evidence>
<evidence type="ECO:0000256" key="5">
    <source>
        <dbReference type="ARBA" id="ARBA00022679"/>
    </source>
</evidence>
<proteinExistence type="predicted"/>
<dbReference type="Pfam" id="PF02518">
    <property type="entry name" value="HATPase_c"/>
    <property type="match status" value="1"/>
</dbReference>
<dbReference type="Gene3D" id="1.10.287.130">
    <property type="match status" value="1"/>
</dbReference>
<feature type="transmembrane region" description="Helical" evidence="13">
    <location>
        <begin position="168"/>
        <end position="190"/>
    </location>
</feature>
<evidence type="ECO:0000259" key="14">
    <source>
        <dbReference type="PROSITE" id="PS50109"/>
    </source>
</evidence>
<dbReference type="InterPro" id="IPR004358">
    <property type="entry name" value="Sig_transdc_His_kin-like_C"/>
</dbReference>
<dbReference type="PANTHER" id="PTHR45436:SF5">
    <property type="entry name" value="SENSOR HISTIDINE KINASE TRCS"/>
    <property type="match status" value="1"/>
</dbReference>
<keyword evidence="9" id="KW-0067">ATP-binding</keyword>
<accession>A0A429XAV8</accession>
<feature type="transmembrane region" description="Helical" evidence="13">
    <location>
        <begin position="21"/>
        <end position="44"/>
    </location>
</feature>
<evidence type="ECO:0000256" key="2">
    <source>
        <dbReference type="ARBA" id="ARBA00004651"/>
    </source>
</evidence>
<evidence type="ECO:0000256" key="3">
    <source>
        <dbReference type="ARBA" id="ARBA00012438"/>
    </source>
</evidence>
<keyword evidence="8 15" id="KW-0418">Kinase</keyword>
<keyword evidence="5" id="KW-0808">Transferase</keyword>
<keyword evidence="10 13" id="KW-1133">Transmembrane helix</keyword>
<dbReference type="AlphaFoldDB" id="A0A429XAV8"/>
<dbReference type="InterPro" id="IPR036890">
    <property type="entry name" value="HATPase_C_sf"/>
</dbReference>
<dbReference type="SMART" id="SM00387">
    <property type="entry name" value="HATPase_c"/>
    <property type="match status" value="1"/>
</dbReference>
<dbReference type="InterPro" id="IPR005467">
    <property type="entry name" value="His_kinase_dom"/>
</dbReference>
<dbReference type="InterPro" id="IPR003661">
    <property type="entry name" value="HisK_dim/P_dom"/>
</dbReference>
<dbReference type="PROSITE" id="PS50109">
    <property type="entry name" value="HIS_KIN"/>
    <property type="match status" value="1"/>
</dbReference>
<keyword evidence="11" id="KW-0902">Two-component regulatory system</keyword>
<dbReference type="CDD" id="cd00075">
    <property type="entry name" value="HATPase"/>
    <property type="match status" value="1"/>
</dbReference>
<dbReference type="EC" id="2.7.13.3" evidence="3"/>
<feature type="domain" description="Histidine kinase" evidence="14">
    <location>
        <begin position="210"/>
        <end position="424"/>
    </location>
</feature>
<dbReference type="Proteomes" id="UP000287296">
    <property type="component" value="Unassembled WGS sequence"/>
</dbReference>
<evidence type="ECO:0000256" key="9">
    <source>
        <dbReference type="ARBA" id="ARBA00022840"/>
    </source>
</evidence>
<dbReference type="InterPro" id="IPR003594">
    <property type="entry name" value="HATPase_dom"/>
</dbReference>
<dbReference type="Gene3D" id="3.30.565.10">
    <property type="entry name" value="Histidine kinase-like ATPase, C-terminal domain"/>
    <property type="match status" value="1"/>
</dbReference>
<evidence type="ECO:0000256" key="8">
    <source>
        <dbReference type="ARBA" id="ARBA00022777"/>
    </source>
</evidence>
<dbReference type="OrthoDB" id="9813151at2"/>
<dbReference type="SUPFAM" id="SSF47384">
    <property type="entry name" value="Homodimeric domain of signal transducing histidine kinase"/>
    <property type="match status" value="1"/>
</dbReference>
<sequence>MLEELAIKREMTMLNPIRRKLTILFTISFFLFLLIILILVYLLMFKTMEQQQREELENHYLAQQHDLIEHMDDGGPTISYDPNRSYFYYVFNAEKEIIHGDEQFKGFFKTLINHLPADISESRLAKVEWQQEHLMLLYRPIKSKEQLMGFIVVGQSITDQYHFFQRMLWVFIILTLIATLLLSILSYYLAGKAMEPIEESFAKQKRFVSDASHELRTPLSIFYSSLELIESEDKEHLSPISNEVLDDLKSEAISMKELLEDLLFLARNDQKNFSLKKEFFTLTDLVLSIGRKFSLILPDSIQFNMNIEQNIQMFGDQNRIQELLYILLDNARRYTKEGIIMLSLEVSGKNSIITVQDSGIGISENALTRIFERFYRGDTARTGSGTGLGLSIAKTIVDLHQGTIKVKSEKEKGTIFIIILPMEK</sequence>
<dbReference type="SMART" id="SM00388">
    <property type="entry name" value="HisKA"/>
    <property type="match status" value="1"/>
</dbReference>
<comment type="catalytic activity">
    <reaction evidence="1">
        <text>ATP + protein L-histidine = ADP + protein N-phospho-L-histidine.</text>
        <dbReference type="EC" id="2.7.13.3"/>
    </reaction>
</comment>